<feature type="transmembrane region" description="Helical" evidence="11">
    <location>
        <begin position="329"/>
        <end position="352"/>
    </location>
</feature>
<dbReference type="InParanoid" id="A0A409YWQ1"/>
<keyword evidence="4" id="KW-0050">Antiport</keyword>
<keyword evidence="5 11" id="KW-0812">Transmembrane</keyword>
<dbReference type="InterPro" id="IPR004712">
    <property type="entry name" value="Na+/H+_antiporter_fungi"/>
</dbReference>
<dbReference type="InterPro" id="IPR006153">
    <property type="entry name" value="Cation/H_exchanger_TM"/>
</dbReference>
<feature type="transmembrane region" description="Helical" evidence="11">
    <location>
        <begin position="69"/>
        <end position="89"/>
    </location>
</feature>
<evidence type="ECO:0000259" key="12">
    <source>
        <dbReference type="Pfam" id="PF00999"/>
    </source>
</evidence>
<feature type="domain" description="Cation/H+ exchanger transmembrane" evidence="12">
    <location>
        <begin position="24"/>
        <end position="116"/>
    </location>
</feature>
<dbReference type="GO" id="GO:0042391">
    <property type="term" value="P:regulation of membrane potential"/>
    <property type="evidence" value="ECO:0007669"/>
    <property type="project" value="InterPro"/>
</dbReference>
<feature type="transmembrane region" description="Helical" evidence="11">
    <location>
        <begin position="294"/>
        <end position="317"/>
    </location>
</feature>
<sequence length="564" mass="61799">MQLTEVTTPGIAYICLAGFVVAFSMFSLLARERIYVNEVVLGTLFGIFMGPYFAGIFDPRSWGEHTNAITLEIMRVVLATGLFAIGVELPKSYMAKHAKSLLAMVVPTMAIGWVIVAGEPNARSLPAARLHIVSRDICLSDADRSNHLCCYRWLTGGKFARKHVPINLRQLLSAESAANDGLAYPFLSLSLYLTLDKTREAAITHWVLIGWLYQVVLGIVLGSMLGLLFSHLMKFSHRRGFIDRESYVAQYLALAIFITGVVSTIGSDDLLAAFAAGSAISWDGDFNVHTEGEVFASVIDLVLNCACFVYIGAWLPFKSFTISDLGITPWRLILLSCGIMFLRRIPAILALYRWIPEITSWREALFSGHFGPMGVGAVFISTLAITRLPTPADPPTSQQELLASVLQPIVSFVVLSSIIIHGLSIPFFNLGVNVSRTVSLSATLTSRSRVYPEWLLGINRNPTLPTEPNVEVGNASSQTTAEMLGNKSHPRVAIIHAESLPEPPRSPLRDRDPVDGVQRTVNASAEVVEESSDTTDLRQAKVVHFPTQDIRVECDTEAEVVAAR</sequence>
<dbReference type="PANTHER" id="PTHR31382">
    <property type="entry name" value="NA(+)/H(+) ANTIPORTER"/>
    <property type="match status" value="1"/>
</dbReference>
<evidence type="ECO:0000256" key="1">
    <source>
        <dbReference type="ARBA" id="ARBA00004141"/>
    </source>
</evidence>
<keyword evidence="7" id="KW-0915">Sodium</keyword>
<accession>A0A409YWQ1</accession>
<feature type="transmembrane region" description="Helical" evidence="11">
    <location>
        <begin position="405"/>
        <end position="428"/>
    </location>
</feature>
<dbReference type="GO" id="GO:0120029">
    <property type="term" value="P:proton export across plasma membrane"/>
    <property type="evidence" value="ECO:0007669"/>
    <property type="project" value="InterPro"/>
</dbReference>
<comment type="caution">
    <text evidence="13">The sequence shown here is derived from an EMBL/GenBank/DDBJ whole genome shotgun (WGS) entry which is preliminary data.</text>
</comment>
<evidence type="ECO:0000256" key="5">
    <source>
        <dbReference type="ARBA" id="ARBA00022692"/>
    </source>
</evidence>
<keyword evidence="6 11" id="KW-1133">Transmembrane helix</keyword>
<evidence type="ECO:0000256" key="10">
    <source>
        <dbReference type="ARBA" id="ARBA00023201"/>
    </source>
</evidence>
<feature type="transmembrane region" description="Helical" evidence="11">
    <location>
        <begin position="101"/>
        <end position="118"/>
    </location>
</feature>
<evidence type="ECO:0000256" key="4">
    <source>
        <dbReference type="ARBA" id="ARBA00022449"/>
    </source>
</evidence>
<feature type="transmembrane region" description="Helical" evidence="11">
    <location>
        <begin position="35"/>
        <end position="57"/>
    </location>
</feature>
<keyword evidence="3" id="KW-0813">Transport</keyword>
<dbReference type="GO" id="GO:0030007">
    <property type="term" value="P:intracellular potassium ion homeostasis"/>
    <property type="evidence" value="ECO:0007669"/>
    <property type="project" value="TreeGrafter"/>
</dbReference>
<keyword evidence="8" id="KW-0406">Ion transport</keyword>
<feature type="transmembrane region" description="Helical" evidence="11">
    <location>
        <begin position="211"/>
        <end position="230"/>
    </location>
</feature>
<name>A0A409YWQ1_9AGAR</name>
<comment type="subcellular location">
    <subcellularLocation>
        <location evidence="1">Membrane</location>
        <topology evidence="1">Multi-pass membrane protein</topology>
    </subcellularLocation>
</comment>
<feature type="transmembrane region" description="Helical" evidence="11">
    <location>
        <begin position="364"/>
        <end position="385"/>
    </location>
</feature>
<dbReference type="PANTHER" id="PTHR31382:SF4">
    <property type="entry name" value="NA(+)_H(+) ANTIPORTER"/>
    <property type="match status" value="1"/>
</dbReference>
<feature type="domain" description="Cation/H+ exchanger transmembrane" evidence="12">
    <location>
        <begin position="161"/>
        <end position="427"/>
    </location>
</feature>
<evidence type="ECO:0000256" key="7">
    <source>
        <dbReference type="ARBA" id="ARBA00023053"/>
    </source>
</evidence>
<dbReference type="STRING" id="231916.A0A409YWQ1"/>
<organism evidence="13 14">
    <name type="scientific">Gymnopilus dilepis</name>
    <dbReference type="NCBI Taxonomy" id="231916"/>
    <lineage>
        <taxon>Eukaryota</taxon>
        <taxon>Fungi</taxon>
        <taxon>Dikarya</taxon>
        <taxon>Basidiomycota</taxon>
        <taxon>Agaricomycotina</taxon>
        <taxon>Agaricomycetes</taxon>
        <taxon>Agaricomycetidae</taxon>
        <taxon>Agaricales</taxon>
        <taxon>Agaricineae</taxon>
        <taxon>Hymenogastraceae</taxon>
        <taxon>Gymnopilus</taxon>
    </lineage>
</organism>
<dbReference type="Proteomes" id="UP000284706">
    <property type="component" value="Unassembled WGS sequence"/>
</dbReference>
<dbReference type="EMBL" id="NHYE01000131">
    <property type="protein sequence ID" value="PPR07420.1"/>
    <property type="molecule type" value="Genomic_DNA"/>
</dbReference>
<keyword evidence="10" id="KW-0739">Sodium transport</keyword>
<feature type="transmembrane region" description="Helical" evidence="11">
    <location>
        <begin position="6"/>
        <end position="28"/>
    </location>
</feature>
<proteinExistence type="inferred from homology"/>
<evidence type="ECO:0000256" key="6">
    <source>
        <dbReference type="ARBA" id="ARBA00022989"/>
    </source>
</evidence>
<evidence type="ECO:0000256" key="9">
    <source>
        <dbReference type="ARBA" id="ARBA00023136"/>
    </source>
</evidence>
<reference evidence="13 14" key="1">
    <citation type="journal article" date="2018" name="Evol. Lett.">
        <title>Horizontal gene cluster transfer increased hallucinogenic mushroom diversity.</title>
        <authorList>
            <person name="Reynolds H.T."/>
            <person name="Vijayakumar V."/>
            <person name="Gluck-Thaler E."/>
            <person name="Korotkin H.B."/>
            <person name="Matheny P.B."/>
            <person name="Slot J.C."/>
        </authorList>
    </citation>
    <scope>NUCLEOTIDE SEQUENCE [LARGE SCALE GENOMIC DNA]</scope>
    <source>
        <strain evidence="13 14">SRW20</strain>
    </source>
</reference>
<keyword evidence="9 11" id="KW-0472">Membrane</keyword>
<dbReference type="AlphaFoldDB" id="A0A409YWQ1"/>
<evidence type="ECO:0000256" key="11">
    <source>
        <dbReference type="SAM" id="Phobius"/>
    </source>
</evidence>
<dbReference type="OrthoDB" id="2190219at2759"/>
<dbReference type="Pfam" id="PF00999">
    <property type="entry name" value="Na_H_Exchanger"/>
    <property type="match status" value="2"/>
</dbReference>
<comment type="similarity">
    <text evidence="2">Belongs to the fungal Na(+)/H(+) exchanger family.</text>
</comment>
<evidence type="ECO:0000256" key="8">
    <source>
        <dbReference type="ARBA" id="ARBA00023065"/>
    </source>
</evidence>
<evidence type="ECO:0000256" key="2">
    <source>
        <dbReference type="ARBA" id="ARBA00005248"/>
    </source>
</evidence>
<dbReference type="GO" id="GO:0015385">
    <property type="term" value="F:sodium:proton antiporter activity"/>
    <property type="evidence" value="ECO:0007669"/>
    <property type="project" value="InterPro"/>
</dbReference>
<evidence type="ECO:0000313" key="14">
    <source>
        <dbReference type="Proteomes" id="UP000284706"/>
    </source>
</evidence>
<evidence type="ECO:0000256" key="3">
    <source>
        <dbReference type="ARBA" id="ARBA00022448"/>
    </source>
</evidence>
<dbReference type="GO" id="GO:0005886">
    <property type="term" value="C:plasma membrane"/>
    <property type="evidence" value="ECO:0007669"/>
    <property type="project" value="InterPro"/>
</dbReference>
<protein>
    <recommendedName>
        <fullName evidence="12">Cation/H+ exchanger transmembrane domain-containing protein</fullName>
    </recommendedName>
</protein>
<gene>
    <name evidence="13" type="ORF">CVT26_013736</name>
</gene>
<dbReference type="GO" id="GO:0036376">
    <property type="term" value="P:sodium ion export across plasma membrane"/>
    <property type="evidence" value="ECO:0007669"/>
    <property type="project" value="InterPro"/>
</dbReference>
<keyword evidence="14" id="KW-1185">Reference proteome</keyword>
<evidence type="ECO:0000313" key="13">
    <source>
        <dbReference type="EMBL" id="PPR07420.1"/>
    </source>
</evidence>